<protein>
    <submittedName>
        <fullName evidence="2">Uncharacterized protein</fullName>
    </submittedName>
</protein>
<gene>
    <name evidence="2" type="ORF">CCAM_LOCUS135</name>
</gene>
<accession>A0A484K6I3</accession>
<feature type="compositionally biased region" description="Polar residues" evidence="1">
    <location>
        <begin position="51"/>
        <end position="75"/>
    </location>
</feature>
<feature type="compositionally biased region" description="Polar residues" evidence="1">
    <location>
        <begin position="1"/>
        <end position="11"/>
    </location>
</feature>
<name>A0A484K6I3_9ASTE</name>
<dbReference type="EMBL" id="OOIL02000001">
    <property type="protein sequence ID" value="VFQ58359.1"/>
    <property type="molecule type" value="Genomic_DNA"/>
</dbReference>
<feature type="region of interest" description="Disordered" evidence="1">
    <location>
        <begin position="1"/>
        <end position="90"/>
    </location>
</feature>
<dbReference type="Proteomes" id="UP000595140">
    <property type="component" value="Unassembled WGS sequence"/>
</dbReference>
<organism evidence="2 3">
    <name type="scientific">Cuscuta campestris</name>
    <dbReference type="NCBI Taxonomy" id="132261"/>
    <lineage>
        <taxon>Eukaryota</taxon>
        <taxon>Viridiplantae</taxon>
        <taxon>Streptophyta</taxon>
        <taxon>Embryophyta</taxon>
        <taxon>Tracheophyta</taxon>
        <taxon>Spermatophyta</taxon>
        <taxon>Magnoliopsida</taxon>
        <taxon>eudicotyledons</taxon>
        <taxon>Gunneridae</taxon>
        <taxon>Pentapetalae</taxon>
        <taxon>asterids</taxon>
        <taxon>lamiids</taxon>
        <taxon>Solanales</taxon>
        <taxon>Convolvulaceae</taxon>
        <taxon>Cuscuteae</taxon>
        <taxon>Cuscuta</taxon>
        <taxon>Cuscuta subgen. Grammica</taxon>
        <taxon>Cuscuta sect. Cleistogrammica</taxon>
    </lineage>
</organism>
<sequence>MVAGNNENKTSVKIKGNKHHNASDEDVGAHKSMSKTTKGPKPVIHLGAWNKNLSGSPKSDVSSYQREQYLPTSNGGEEMGQKNLNEHTERNEIAAAGRKDHLNQTQGQKAGGKELPLIKIKKSLELKLLIEQLSQLGKNLPTGHLWEKEAMRLAWLLQGL</sequence>
<evidence type="ECO:0000256" key="1">
    <source>
        <dbReference type="SAM" id="MobiDB-lite"/>
    </source>
</evidence>
<proteinExistence type="predicted"/>
<keyword evidence="3" id="KW-1185">Reference proteome</keyword>
<evidence type="ECO:0000313" key="3">
    <source>
        <dbReference type="Proteomes" id="UP000595140"/>
    </source>
</evidence>
<evidence type="ECO:0000313" key="2">
    <source>
        <dbReference type="EMBL" id="VFQ58359.1"/>
    </source>
</evidence>
<reference evidence="2 3" key="1">
    <citation type="submission" date="2018-04" db="EMBL/GenBank/DDBJ databases">
        <authorList>
            <person name="Vogel A."/>
        </authorList>
    </citation>
    <scope>NUCLEOTIDE SEQUENCE [LARGE SCALE GENOMIC DNA]</scope>
</reference>
<dbReference type="AlphaFoldDB" id="A0A484K6I3"/>